<gene>
    <name evidence="2" type="ORF">QWI33_29080</name>
</gene>
<dbReference type="InterPro" id="IPR036736">
    <property type="entry name" value="ACP-like_sf"/>
</dbReference>
<dbReference type="InterPro" id="IPR009081">
    <property type="entry name" value="PP-bd_ACP"/>
</dbReference>
<evidence type="ECO:0000313" key="3">
    <source>
        <dbReference type="Proteomes" id="UP001171902"/>
    </source>
</evidence>
<dbReference type="Pfam" id="PF00550">
    <property type="entry name" value="PP-binding"/>
    <property type="match status" value="1"/>
</dbReference>
<dbReference type="Gene3D" id="1.10.1200.10">
    <property type="entry name" value="ACP-like"/>
    <property type="match status" value="1"/>
</dbReference>
<evidence type="ECO:0000313" key="2">
    <source>
        <dbReference type="EMBL" id="MDN3243799.1"/>
    </source>
</evidence>
<sequence length="83" mass="9321">METIIDREELRTIVADVLDVEVEELTDHAHFVDDLEVDSLMALEVMVVLERRYSVKLGESELKEVTSLDKAHTLLLGKVGAAQ</sequence>
<accession>A0ABT7YZG0</accession>
<organism evidence="2 3">
    <name type="scientific">Glycomyces tritici</name>
    <dbReference type="NCBI Taxonomy" id="2665176"/>
    <lineage>
        <taxon>Bacteria</taxon>
        <taxon>Bacillati</taxon>
        <taxon>Actinomycetota</taxon>
        <taxon>Actinomycetes</taxon>
        <taxon>Glycomycetales</taxon>
        <taxon>Glycomycetaceae</taxon>
        <taxon>Glycomyces</taxon>
    </lineage>
</organism>
<evidence type="ECO:0000259" key="1">
    <source>
        <dbReference type="PROSITE" id="PS50075"/>
    </source>
</evidence>
<proteinExistence type="predicted"/>
<reference evidence="2" key="1">
    <citation type="submission" date="2023-06" db="EMBL/GenBank/DDBJ databases">
        <title>Gycomyces niveus sp.nov., a novel actinomycete isolated from soil in Shouguang.</title>
        <authorList>
            <person name="Yang X."/>
            <person name="Zhao J."/>
        </authorList>
    </citation>
    <scope>NUCLEOTIDE SEQUENCE</scope>
    <source>
        <strain evidence="2">NEAU C2</strain>
    </source>
</reference>
<dbReference type="Proteomes" id="UP001171902">
    <property type="component" value="Unassembled WGS sequence"/>
</dbReference>
<feature type="domain" description="Carrier" evidence="1">
    <location>
        <begin position="4"/>
        <end position="79"/>
    </location>
</feature>
<name>A0ABT7YZG0_9ACTN</name>
<dbReference type="RefSeq" id="WP_289960109.1">
    <property type="nucleotide sequence ID" value="NZ_JAUEMJ010000017.1"/>
</dbReference>
<keyword evidence="3" id="KW-1185">Reference proteome</keyword>
<comment type="caution">
    <text evidence="2">The sequence shown here is derived from an EMBL/GenBank/DDBJ whole genome shotgun (WGS) entry which is preliminary data.</text>
</comment>
<protein>
    <submittedName>
        <fullName evidence="2">Acyl carrier protein</fullName>
    </submittedName>
</protein>
<dbReference type="EMBL" id="JAUEMJ010000017">
    <property type="protein sequence ID" value="MDN3243799.1"/>
    <property type="molecule type" value="Genomic_DNA"/>
</dbReference>
<dbReference type="SUPFAM" id="SSF47336">
    <property type="entry name" value="ACP-like"/>
    <property type="match status" value="1"/>
</dbReference>
<dbReference type="PROSITE" id="PS50075">
    <property type="entry name" value="CARRIER"/>
    <property type="match status" value="1"/>
</dbReference>